<dbReference type="InterPro" id="IPR003660">
    <property type="entry name" value="HAMP_dom"/>
</dbReference>
<dbReference type="GO" id="GO:0007165">
    <property type="term" value="P:signal transduction"/>
    <property type="evidence" value="ECO:0007669"/>
    <property type="project" value="InterPro"/>
</dbReference>
<dbReference type="CDD" id="cd18773">
    <property type="entry name" value="PDC1_HK_sensor"/>
    <property type="match status" value="1"/>
</dbReference>
<name>A0A512H6W0_9PROT</name>
<keyword evidence="1" id="KW-0812">Transmembrane</keyword>
<feature type="transmembrane region" description="Helical" evidence="1">
    <location>
        <begin position="284"/>
        <end position="304"/>
    </location>
</feature>
<dbReference type="Gene3D" id="3.30.70.270">
    <property type="match status" value="1"/>
</dbReference>
<dbReference type="GO" id="GO:0003824">
    <property type="term" value="F:catalytic activity"/>
    <property type="evidence" value="ECO:0007669"/>
    <property type="project" value="UniProtKB-ARBA"/>
</dbReference>
<dbReference type="CDD" id="cd06225">
    <property type="entry name" value="HAMP"/>
    <property type="match status" value="1"/>
</dbReference>
<evidence type="ECO:0008006" key="6">
    <source>
        <dbReference type="Google" id="ProtNLM"/>
    </source>
</evidence>
<dbReference type="RefSeq" id="WP_147163234.1">
    <property type="nucleotide sequence ID" value="NZ_BJZO01000028.1"/>
</dbReference>
<dbReference type="Gene3D" id="6.10.340.10">
    <property type="match status" value="1"/>
</dbReference>
<evidence type="ECO:0000313" key="4">
    <source>
        <dbReference type="EMBL" id="GEO81196.1"/>
    </source>
</evidence>
<dbReference type="FunFam" id="3.30.70.270:FF:000001">
    <property type="entry name" value="Diguanylate cyclase domain protein"/>
    <property type="match status" value="1"/>
</dbReference>
<feature type="transmembrane region" description="Helical" evidence="1">
    <location>
        <begin position="12"/>
        <end position="35"/>
    </location>
</feature>
<dbReference type="Pfam" id="PF00990">
    <property type="entry name" value="GGDEF"/>
    <property type="match status" value="1"/>
</dbReference>
<dbReference type="InterPro" id="IPR043128">
    <property type="entry name" value="Rev_trsase/Diguanyl_cyclase"/>
</dbReference>
<dbReference type="NCBIfam" id="TIGR00254">
    <property type="entry name" value="GGDEF"/>
    <property type="match status" value="1"/>
</dbReference>
<keyword evidence="1" id="KW-0472">Membrane</keyword>
<dbReference type="CDD" id="cd18774">
    <property type="entry name" value="PDC2_HK_sensor"/>
    <property type="match status" value="1"/>
</dbReference>
<dbReference type="EMBL" id="BJZO01000028">
    <property type="protein sequence ID" value="GEO81196.1"/>
    <property type="molecule type" value="Genomic_DNA"/>
</dbReference>
<protein>
    <recommendedName>
        <fullName evidence="6">GGDEF domain-containing protein</fullName>
    </recommendedName>
</protein>
<evidence type="ECO:0000313" key="5">
    <source>
        <dbReference type="Proteomes" id="UP000321567"/>
    </source>
</evidence>
<feature type="domain" description="GGDEF" evidence="3">
    <location>
        <begin position="394"/>
        <end position="518"/>
    </location>
</feature>
<accession>A0A512H6W0</accession>
<evidence type="ECO:0000259" key="2">
    <source>
        <dbReference type="PROSITE" id="PS50885"/>
    </source>
</evidence>
<sequence>MNIKAGSRSLTFRVVTLCVAGLVLAGVGETLFFAHMLRRDVVALTAAQLSSIAGYVARVIDRDVTQRRAYLDHLAQRLPPDVLADPGLLSRHTLSRDRRFFFTLGLFIADARGIILGQEEDTLLPSPHPDAPFFAEALRTGFAVGQPRMGEMSGVPEVTLALPIPARPDWVLVGTVALRDSNFLEGLYTAKVGESGGLVLLSPRDRLFLGASDYDVLLLPTPREGLHPQHDAVMKGFRGTGIGRRVDGTEELAAIASVPSTGWALVARLPTREVDAPVRALQDVMLGTAGVVFLGLAVLLTWMLRRMLRPLRHGASQADRMTSGDIPFEPLPVARDDEVGHLTAAYNRLLSTLLQSRADMAYLAHHDPLTGLANRRTFGERLAGEVSRTRRHDGVFALLYLDLDGFKPINDTHGHQAGDEVLRQVAARLGAAVRREDLVARLGGDEFAVLLPDQGADEARKIAHKLHQAVTSPIPFQGGSLTVGVSVGIALYPRDGDSAEALLGWGDRAMYQAKKGKR</sequence>
<dbReference type="SUPFAM" id="SSF158472">
    <property type="entry name" value="HAMP domain-like"/>
    <property type="match status" value="1"/>
</dbReference>
<dbReference type="PROSITE" id="PS50885">
    <property type="entry name" value="HAMP"/>
    <property type="match status" value="1"/>
</dbReference>
<feature type="domain" description="HAMP" evidence="2">
    <location>
        <begin position="305"/>
        <end position="358"/>
    </location>
</feature>
<dbReference type="InterPro" id="IPR052163">
    <property type="entry name" value="DGC-Regulatory_Protein"/>
</dbReference>
<comment type="caution">
    <text evidence="4">The sequence shown here is derived from an EMBL/GenBank/DDBJ whole genome shotgun (WGS) entry which is preliminary data.</text>
</comment>
<dbReference type="SUPFAM" id="SSF55073">
    <property type="entry name" value="Nucleotide cyclase"/>
    <property type="match status" value="1"/>
</dbReference>
<dbReference type="AlphaFoldDB" id="A0A512H6W0"/>
<dbReference type="InterPro" id="IPR000160">
    <property type="entry name" value="GGDEF_dom"/>
</dbReference>
<dbReference type="SMART" id="SM00267">
    <property type="entry name" value="GGDEF"/>
    <property type="match status" value="1"/>
</dbReference>
<dbReference type="PANTHER" id="PTHR46663:SF2">
    <property type="entry name" value="GGDEF DOMAIN-CONTAINING PROTEIN"/>
    <property type="match status" value="1"/>
</dbReference>
<evidence type="ECO:0000256" key="1">
    <source>
        <dbReference type="SAM" id="Phobius"/>
    </source>
</evidence>
<evidence type="ECO:0000259" key="3">
    <source>
        <dbReference type="PROSITE" id="PS50887"/>
    </source>
</evidence>
<gene>
    <name evidence="4" type="ORF">ROR02_13270</name>
</gene>
<keyword evidence="5" id="KW-1185">Reference proteome</keyword>
<dbReference type="CDD" id="cd01949">
    <property type="entry name" value="GGDEF"/>
    <property type="match status" value="1"/>
</dbReference>
<dbReference type="PROSITE" id="PS50887">
    <property type="entry name" value="GGDEF"/>
    <property type="match status" value="1"/>
</dbReference>
<dbReference type="InterPro" id="IPR029787">
    <property type="entry name" value="Nucleotide_cyclase"/>
</dbReference>
<dbReference type="Proteomes" id="UP000321567">
    <property type="component" value="Unassembled WGS sequence"/>
</dbReference>
<keyword evidence="1" id="KW-1133">Transmembrane helix</keyword>
<dbReference type="OrthoDB" id="9812260at2"/>
<dbReference type="GO" id="GO:0016020">
    <property type="term" value="C:membrane"/>
    <property type="evidence" value="ECO:0007669"/>
    <property type="project" value="InterPro"/>
</dbReference>
<dbReference type="PANTHER" id="PTHR46663">
    <property type="entry name" value="DIGUANYLATE CYCLASE DGCT-RELATED"/>
    <property type="match status" value="1"/>
</dbReference>
<proteinExistence type="predicted"/>
<organism evidence="4 5">
    <name type="scientific">Pararhodospirillum oryzae</name>
    <dbReference type="NCBI Taxonomy" id="478448"/>
    <lineage>
        <taxon>Bacteria</taxon>
        <taxon>Pseudomonadati</taxon>
        <taxon>Pseudomonadota</taxon>
        <taxon>Alphaproteobacteria</taxon>
        <taxon>Rhodospirillales</taxon>
        <taxon>Rhodospirillaceae</taxon>
        <taxon>Pararhodospirillum</taxon>
    </lineage>
</organism>
<dbReference type="SMART" id="SM00304">
    <property type="entry name" value="HAMP"/>
    <property type="match status" value="1"/>
</dbReference>
<dbReference type="Pfam" id="PF00672">
    <property type="entry name" value="HAMP"/>
    <property type="match status" value="1"/>
</dbReference>
<reference evidence="4 5" key="1">
    <citation type="submission" date="2019-07" db="EMBL/GenBank/DDBJ databases">
        <title>Whole genome shotgun sequence of Rhodospirillum oryzae NBRC 107573.</title>
        <authorList>
            <person name="Hosoyama A."/>
            <person name="Uohara A."/>
            <person name="Ohji S."/>
            <person name="Ichikawa N."/>
        </authorList>
    </citation>
    <scope>NUCLEOTIDE SEQUENCE [LARGE SCALE GENOMIC DNA]</scope>
    <source>
        <strain evidence="4 5">NBRC 107573</strain>
    </source>
</reference>
<dbReference type="Gene3D" id="3.30.450.20">
    <property type="entry name" value="PAS domain"/>
    <property type="match status" value="1"/>
</dbReference>